<dbReference type="Pfam" id="PF00563">
    <property type="entry name" value="EAL"/>
    <property type="match status" value="1"/>
</dbReference>
<dbReference type="InterPro" id="IPR000700">
    <property type="entry name" value="PAS-assoc_C"/>
</dbReference>
<dbReference type="InterPro" id="IPR052155">
    <property type="entry name" value="Biofilm_reg_signaling"/>
</dbReference>
<dbReference type="SMART" id="SM00304">
    <property type="entry name" value="HAMP"/>
    <property type="match status" value="1"/>
</dbReference>
<dbReference type="InterPro" id="IPR001633">
    <property type="entry name" value="EAL_dom"/>
</dbReference>
<dbReference type="NCBIfam" id="TIGR00229">
    <property type="entry name" value="sensory_box"/>
    <property type="match status" value="1"/>
</dbReference>
<dbReference type="PANTHER" id="PTHR44757:SF4">
    <property type="entry name" value="DIGUANYLATE CYCLASE DGCE-RELATED"/>
    <property type="match status" value="1"/>
</dbReference>
<dbReference type="EMBL" id="CP113517">
    <property type="protein sequence ID" value="WAR45431.1"/>
    <property type="molecule type" value="Genomic_DNA"/>
</dbReference>
<reference evidence="7" key="1">
    <citation type="submission" date="2022-11" db="EMBL/GenBank/DDBJ databases">
        <title>Methylomonas rapida sp. nov., Carotenoid-Producing Obligate Methanotrophs with High Growth Characteristics and Biotechnological Potential.</title>
        <authorList>
            <person name="Tikhonova E.N."/>
            <person name="Suleimanov R.Z."/>
            <person name="Miroshnikov K."/>
            <person name="Oshkin I.Y."/>
            <person name="Belova S.E."/>
            <person name="Danilova O.V."/>
            <person name="Ashikhmin A."/>
            <person name="Konopkin A."/>
            <person name="But S.Y."/>
            <person name="Khmelenina V.N."/>
            <person name="Kuznetsov N."/>
            <person name="Pimenov N.V."/>
            <person name="Dedysh S.N."/>
        </authorList>
    </citation>
    <scope>NUCLEOTIDE SEQUENCE</scope>
    <source>
        <strain evidence="7">MP1</strain>
    </source>
</reference>
<dbReference type="RefSeq" id="WP_255190399.1">
    <property type="nucleotide sequence ID" value="NZ_CP113517.1"/>
</dbReference>
<dbReference type="InterPro" id="IPR033417">
    <property type="entry name" value="CHASE8"/>
</dbReference>
<feature type="domain" description="EAL" evidence="4">
    <location>
        <begin position="540"/>
        <end position="787"/>
    </location>
</feature>
<dbReference type="Pfam" id="PF00672">
    <property type="entry name" value="HAMP"/>
    <property type="match status" value="1"/>
</dbReference>
<dbReference type="InterPro" id="IPR003660">
    <property type="entry name" value="HAMP_dom"/>
</dbReference>
<dbReference type="Gene3D" id="3.20.20.450">
    <property type="entry name" value="EAL domain"/>
    <property type="match status" value="1"/>
</dbReference>
<dbReference type="PANTHER" id="PTHR44757">
    <property type="entry name" value="DIGUANYLATE CYCLASE DGCP"/>
    <property type="match status" value="1"/>
</dbReference>
<keyword evidence="1" id="KW-0472">Membrane</keyword>
<organism evidence="7 8">
    <name type="scientific">Methylomonas rapida</name>
    <dbReference type="NCBI Taxonomy" id="2963939"/>
    <lineage>
        <taxon>Bacteria</taxon>
        <taxon>Pseudomonadati</taxon>
        <taxon>Pseudomonadota</taxon>
        <taxon>Gammaproteobacteria</taxon>
        <taxon>Methylococcales</taxon>
        <taxon>Methylococcaceae</taxon>
        <taxon>Methylomonas</taxon>
    </lineage>
</organism>
<dbReference type="Gene3D" id="3.30.450.20">
    <property type="entry name" value="PAS domain"/>
    <property type="match status" value="1"/>
</dbReference>
<dbReference type="PROSITE" id="PS50885">
    <property type="entry name" value="HAMP"/>
    <property type="match status" value="1"/>
</dbReference>
<evidence type="ECO:0000313" key="8">
    <source>
        <dbReference type="Proteomes" id="UP001162780"/>
    </source>
</evidence>
<accession>A0ABY7GLP1</accession>
<dbReference type="InterPro" id="IPR013655">
    <property type="entry name" value="PAS_fold_3"/>
</dbReference>
<dbReference type="NCBIfam" id="TIGR00254">
    <property type="entry name" value="GGDEF"/>
    <property type="match status" value="1"/>
</dbReference>
<dbReference type="CDD" id="cd00130">
    <property type="entry name" value="PAS"/>
    <property type="match status" value="1"/>
</dbReference>
<dbReference type="CDD" id="cd01949">
    <property type="entry name" value="GGDEF"/>
    <property type="match status" value="1"/>
</dbReference>
<name>A0ABY7GLP1_9GAMM</name>
<dbReference type="SMART" id="SM00267">
    <property type="entry name" value="GGDEF"/>
    <property type="match status" value="1"/>
</dbReference>
<dbReference type="SUPFAM" id="SSF55073">
    <property type="entry name" value="Nucleotide cyclase"/>
    <property type="match status" value="1"/>
</dbReference>
<dbReference type="InterPro" id="IPR035965">
    <property type="entry name" value="PAS-like_dom_sf"/>
</dbReference>
<dbReference type="CDD" id="cd01948">
    <property type="entry name" value="EAL"/>
    <property type="match status" value="1"/>
</dbReference>
<dbReference type="PROSITE" id="PS50112">
    <property type="entry name" value="PAS"/>
    <property type="match status" value="1"/>
</dbReference>
<dbReference type="Pfam" id="PF17152">
    <property type="entry name" value="CHASE8"/>
    <property type="match status" value="1"/>
</dbReference>
<proteinExistence type="predicted"/>
<feature type="domain" description="PAS" evidence="2">
    <location>
        <begin position="239"/>
        <end position="309"/>
    </location>
</feature>
<evidence type="ECO:0000259" key="4">
    <source>
        <dbReference type="PROSITE" id="PS50883"/>
    </source>
</evidence>
<dbReference type="InterPro" id="IPR035919">
    <property type="entry name" value="EAL_sf"/>
</dbReference>
<evidence type="ECO:0000259" key="3">
    <source>
        <dbReference type="PROSITE" id="PS50113"/>
    </source>
</evidence>
<dbReference type="Pfam" id="PF08447">
    <property type="entry name" value="PAS_3"/>
    <property type="match status" value="1"/>
</dbReference>
<dbReference type="Pfam" id="PF00990">
    <property type="entry name" value="GGDEF"/>
    <property type="match status" value="1"/>
</dbReference>
<feature type="domain" description="GGDEF" evidence="6">
    <location>
        <begin position="396"/>
        <end position="529"/>
    </location>
</feature>
<keyword evidence="1" id="KW-1133">Transmembrane helix</keyword>
<keyword evidence="8" id="KW-1185">Reference proteome</keyword>
<evidence type="ECO:0000256" key="1">
    <source>
        <dbReference type="SAM" id="Phobius"/>
    </source>
</evidence>
<dbReference type="Gene3D" id="6.10.340.10">
    <property type="match status" value="1"/>
</dbReference>
<dbReference type="Gene3D" id="3.30.70.270">
    <property type="match status" value="1"/>
</dbReference>
<dbReference type="InterPro" id="IPR001610">
    <property type="entry name" value="PAC"/>
</dbReference>
<evidence type="ECO:0000259" key="2">
    <source>
        <dbReference type="PROSITE" id="PS50112"/>
    </source>
</evidence>
<feature type="transmembrane region" description="Helical" evidence="1">
    <location>
        <begin position="14"/>
        <end position="36"/>
    </location>
</feature>
<dbReference type="InterPro" id="IPR043128">
    <property type="entry name" value="Rev_trsase/Diguanyl_cyclase"/>
</dbReference>
<dbReference type="InterPro" id="IPR029787">
    <property type="entry name" value="Nucleotide_cyclase"/>
</dbReference>
<dbReference type="Proteomes" id="UP001162780">
    <property type="component" value="Chromosome"/>
</dbReference>
<protein>
    <submittedName>
        <fullName evidence="7">EAL domain-containing protein</fullName>
    </submittedName>
</protein>
<keyword evidence="1" id="KW-0812">Transmembrane</keyword>
<dbReference type="SUPFAM" id="SSF55785">
    <property type="entry name" value="PYP-like sensor domain (PAS domain)"/>
    <property type="match status" value="1"/>
</dbReference>
<dbReference type="PROSITE" id="PS50883">
    <property type="entry name" value="EAL"/>
    <property type="match status" value="1"/>
</dbReference>
<dbReference type="InterPro" id="IPR000014">
    <property type="entry name" value="PAS"/>
</dbReference>
<gene>
    <name evidence="7" type="ORF">NM686_002665</name>
</gene>
<dbReference type="CDD" id="cd06225">
    <property type="entry name" value="HAMP"/>
    <property type="match status" value="1"/>
</dbReference>
<feature type="transmembrane region" description="Helical" evidence="1">
    <location>
        <begin position="157"/>
        <end position="180"/>
    </location>
</feature>
<evidence type="ECO:0000259" key="6">
    <source>
        <dbReference type="PROSITE" id="PS50887"/>
    </source>
</evidence>
<dbReference type="SUPFAM" id="SSF141868">
    <property type="entry name" value="EAL domain-like"/>
    <property type="match status" value="1"/>
</dbReference>
<dbReference type="PROSITE" id="PS50887">
    <property type="entry name" value="GGDEF"/>
    <property type="match status" value="1"/>
</dbReference>
<dbReference type="PROSITE" id="PS50113">
    <property type="entry name" value="PAC"/>
    <property type="match status" value="1"/>
</dbReference>
<evidence type="ECO:0000313" key="7">
    <source>
        <dbReference type="EMBL" id="WAR45431.1"/>
    </source>
</evidence>
<sequence length="787" mass="88163">MSSLFSRFSIKSKLFSITLASSVFAMLIAFLILVIVNINEVKQKAQNELMTAATLIANRSIAAVMFDDPALAKENLNSLARLPDLQNACVYEKQGQLFASLDLATSATCPANSHGQLTHVDKLRLSVIQPMLADQDKIGDVLIISDLTNALIRQLKFIGLVLVVLFIALGVAFLLTIPLLSRVAKPITFLANTAKKISQNHDYSLRATKHSDDEIGVLVDAFNDMLDTVETKNKSLVDLKNNFQALYDNNPTMVFDLNVRGQILSVNQFGAKQIGLSVDELRGASIFKFTHPEDLNDSRNFFHRCLNAPHQVHKQEKRLICHNGNVIWVRESARLVDAKHDQKHLLLVCEDITETRRLADKIAYQASHDELTGLTNRRQFDAYLQNLVQQAQSEGSSHIMCYLDLDQFKVVNDTCGHLAGDELLRQLGELLKQHLRKTDVLARLGGDEFGILMAHCSQEQALITGDKLRNVIADFQFGWENRSFSISVSIGIAPISHTSSNAVEVLKEADAACYAAKEKGRNRVHVFSASDDELAARQGEMQWVEKIRIGIDEDRFQLYGQLIKPTSDQPEGLHFETLLRYRDEQGNIIPPGAFLPAAERYNMAPALDRWVIANLFEYLSSTPGFIERLEVCSVNLSGLSLSDETMLDFIGEQFRKWQIPTYKICFEITETAAISNLSYAKQFIDTLHKKGCLFSLDDFGSGLSSFAYLKNLPVDYLKIDGLFVKDILEDKIDWTMVKAINEVGHVMNKKTIAEFVENQNIFDLLKTLGVNYAQGYGIAKPAPLREL</sequence>
<feature type="domain" description="PAC" evidence="3">
    <location>
        <begin position="313"/>
        <end position="364"/>
    </location>
</feature>
<feature type="domain" description="HAMP" evidence="5">
    <location>
        <begin position="181"/>
        <end position="234"/>
    </location>
</feature>
<dbReference type="SMART" id="SM00091">
    <property type="entry name" value="PAS"/>
    <property type="match status" value="1"/>
</dbReference>
<dbReference type="SUPFAM" id="SSF158472">
    <property type="entry name" value="HAMP domain-like"/>
    <property type="match status" value="1"/>
</dbReference>
<dbReference type="SMART" id="SM00086">
    <property type="entry name" value="PAC"/>
    <property type="match status" value="1"/>
</dbReference>
<dbReference type="InterPro" id="IPR000160">
    <property type="entry name" value="GGDEF_dom"/>
</dbReference>
<dbReference type="SMART" id="SM00052">
    <property type="entry name" value="EAL"/>
    <property type="match status" value="1"/>
</dbReference>
<evidence type="ECO:0000259" key="5">
    <source>
        <dbReference type="PROSITE" id="PS50885"/>
    </source>
</evidence>